<evidence type="ECO:0000256" key="3">
    <source>
        <dbReference type="ARBA" id="ARBA00022327"/>
    </source>
</evidence>
<evidence type="ECO:0000256" key="6">
    <source>
        <dbReference type="SAM" id="Coils"/>
    </source>
</evidence>
<dbReference type="OMA" id="RQCNEIT"/>
<evidence type="ECO:0000256" key="5">
    <source>
        <dbReference type="ARBA" id="ARBA00023054"/>
    </source>
</evidence>
<dbReference type="AlphaFoldDB" id="F7GA98"/>
<feature type="coiled-coil region" evidence="6">
    <location>
        <begin position="31"/>
        <end position="195"/>
    </location>
</feature>
<keyword evidence="8" id="KW-1185">Reference proteome</keyword>
<dbReference type="KEGG" id="oaa:100083436"/>
<keyword evidence="5 6" id="KW-0175">Coiled coil</keyword>
<dbReference type="GeneTree" id="ENSGT00390000005203"/>
<dbReference type="FunCoup" id="F7GA98">
    <property type="interactions" value="20"/>
</dbReference>
<dbReference type="RefSeq" id="XP_007665898.1">
    <property type="nucleotide sequence ID" value="XM_007667708.3"/>
</dbReference>
<dbReference type="RefSeq" id="XP_007665897.1">
    <property type="nucleotide sequence ID" value="XM_007667707.4"/>
</dbReference>
<reference evidence="7" key="2">
    <citation type="submission" date="2025-09" db="UniProtKB">
        <authorList>
            <consortium name="Ensembl"/>
        </authorList>
    </citation>
    <scope>IDENTIFICATION</scope>
    <source>
        <strain evidence="7">Glennie</strain>
    </source>
</reference>
<evidence type="ECO:0000256" key="4">
    <source>
        <dbReference type="ARBA" id="ARBA00022490"/>
    </source>
</evidence>
<dbReference type="Ensembl" id="ENSOANT00000000650.3">
    <property type="protein sequence ID" value="ENSOANP00000000649.2"/>
    <property type="gene ID" value="ENSOANG00000000401.3"/>
</dbReference>
<dbReference type="PANTHER" id="PTHR22419:SF2">
    <property type="entry name" value="COILED-COIL DOMAIN-CONTAINING PROTEIN 172"/>
    <property type="match status" value="1"/>
</dbReference>
<evidence type="ECO:0000256" key="1">
    <source>
        <dbReference type="ARBA" id="ARBA00004496"/>
    </source>
</evidence>
<evidence type="ECO:0000313" key="8">
    <source>
        <dbReference type="Proteomes" id="UP000002279"/>
    </source>
</evidence>
<dbReference type="GO" id="GO:0005737">
    <property type="term" value="C:cytoplasm"/>
    <property type="evidence" value="ECO:0000318"/>
    <property type="project" value="GO_Central"/>
</dbReference>
<gene>
    <name evidence="7" type="primary">CCDC172</name>
</gene>
<comment type="similarity">
    <text evidence="2">Belongs to the CCDC172 family.</text>
</comment>
<accession>F7GA98</accession>
<dbReference type="Bgee" id="ENSOANG00000000401">
    <property type="expression patterns" value="Expressed in testis and 7 other cell types or tissues"/>
</dbReference>
<dbReference type="InterPro" id="IPR029618">
    <property type="entry name" value="CCDC172"/>
</dbReference>
<dbReference type="CTD" id="374355"/>
<sequence length="267" mass="31828">MSLESLFQHIAFTEQQAEENRRLLHKVRSEIIECRDKIKERTEELNEAKIKLEYKAKQMSEKFFCFQLLKIHEDGLEKQCTEIADEKSKLLQILEATKRKIKEEEQKFIKEISNFNNEYGLKNKRELLIKERVKAEISDLERQAFSLKNELNLIEQGNVQFKELKNQKSELKEELLALQGKLKAIEDQVTEAMETTKYLEIEKDKISEKPQKDPECLRLKKELEFYREENMESICESLQSEIECLRMSLSQNVLQARHNAWRIDQNK</sequence>
<dbReference type="eggNOG" id="ENOG502RZCX">
    <property type="taxonomic scope" value="Eukaryota"/>
</dbReference>
<organism evidence="7 8">
    <name type="scientific">Ornithorhynchus anatinus</name>
    <name type="common">Duckbill platypus</name>
    <dbReference type="NCBI Taxonomy" id="9258"/>
    <lineage>
        <taxon>Eukaryota</taxon>
        <taxon>Metazoa</taxon>
        <taxon>Chordata</taxon>
        <taxon>Craniata</taxon>
        <taxon>Vertebrata</taxon>
        <taxon>Euteleostomi</taxon>
        <taxon>Mammalia</taxon>
        <taxon>Monotremata</taxon>
        <taxon>Ornithorhynchidae</taxon>
        <taxon>Ornithorhynchus</taxon>
    </lineage>
</organism>
<dbReference type="OrthoDB" id="10055570at2759"/>
<dbReference type="HOGENOM" id="CLU_094609_0_0_1"/>
<keyword evidence="4" id="KW-0963">Cytoplasm</keyword>
<dbReference type="Proteomes" id="UP000002279">
    <property type="component" value="Unplaced"/>
</dbReference>
<protein>
    <recommendedName>
        <fullName evidence="3">Coiled-coil domain-containing protein 172</fullName>
    </recommendedName>
</protein>
<dbReference type="PANTHER" id="PTHR22419">
    <property type="entry name" value="COILED-COIL DOMAIN-CONTAINING PROTEIN 172"/>
    <property type="match status" value="1"/>
</dbReference>
<reference evidence="7" key="1">
    <citation type="submission" date="2025-08" db="UniProtKB">
        <authorList>
            <consortium name="Ensembl"/>
        </authorList>
    </citation>
    <scope>IDENTIFICATION</scope>
    <source>
        <strain evidence="7">Glennie</strain>
    </source>
</reference>
<evidence type="ECO:0000313" key="7">
    <source>
        <dbReference type="Ensembl" id="ENSOANP00000000649.2"/>
    </source>
</evidence>
<dbReference type="InParanoid" id="F7GA98"/>
<dbReference type="GeneID" id="100083436"/>
<dbReference type="STRING" id="9258.ENSOANP00000000649"/>
<comment type="subcellular location">
    <subcellularLocation>
        <location evidence="1">Cytoplasm</location>
    </subcellularLocation>
</comment>
<evidence type="ECO:0000256" key="2">
    <source>
        <dbReference type="ARBA" id="ARBA00008975"/>
    </source>
</evidence>
<proteinExistence type="inferred from homology"/>
<name>F7GA98_ORNAN</name>